<gene>
    <name evidence="4" type="primary">paaI</name>
    <name evidence="4" type="ORF">GEV26_16550</name>
</gene>
<dbReference type="SUPFAM" id="SSF54637">
    <property type="entry name" value="Thioesterase/thiol ester dehydrase-isomerase"/>
    <property type="match status" value="1"/>
</dbReference>
<evidence type="ECO:0000256" key="2">
    <source>
        <dbReference type="ARBA" id="ARBA00022801"/>
    </source>
</evidence>
<dbReference type="EMBL" id="CP045737">
    <property type="protein sequence ID" value="QGG43341.1"/>
    <property type="molecule type" value="Genomic_DNA"/>
</dbReference>
<dbReference type="FunFam" id="3.10.129.10:FF:000022">
    <property type="entry name" value="Phenylacetic acid degradation protein"/>
    <property type="match status" value="1"/>
</dbReference>
<protein>
    <submittedName>
        <fullName evidence="4">Hydroxyphenylacetyl-CoA thioesterase PaaI</fullName>
    </submittedName>
</protein>
<dbReference type="InterPro" id="IPR029069">
    <property type="entry name" value="HotDog_dom_sf"/>
</dbReference>
<dbReference type="PANTHER" id="PTHR42856:SF1">
    <property type="entry name" value="ACYL-COENZYME A THIOESTERASE PAAI"/>
    <property type="match status" value="1"/>
</dbReference>
<comment type="similarity">
    <text evidence="1">Belongs to the thioesterase PaaI family.</text>
</comment>
<dbReference type="InterPro" id="IPR003736">
    <property type="entry name" value="PAAI_dom"/>
</dbReference>
<dbReference type="AlphaFoldDB" id="A0A5Q2MN24"/>
<dbReference type="InterPro" id="IPR011973">
    <property type="entry name" value="PaaD"/>
</dbReference>
<dbReference type="Pfam" id="PF03061">
    <property type="entry name" value="4HBT"/>
    <property type="match status" value="1"/>
</dbReference>
<dbReference type="KEGG" id="aef:GEV26_16550"/>
<dbReference type="Gene3D" id="3.10.129.10">
    <property type="entry name" value="Hotdog Thioesterase"/>
    <property type="match status" value="1"/>
</dbReference>
<accession>A0A5Q2MN24</accession>
<reference evidence="4 5" key="1">
    <citation type="submission" date="2019-11" db="EMBL/GenBank/DDBJ databases">
        <authorList>
            <person name="Li J."/>
        </authorList>
    </citation>
    <scope>NUCLEOTIDE SEQUENCE [LARGE SCALE GENOMIC DNA]</scope>
    <source>
        <strain evidence="4 5">MF47</strain>
    </source>
</reference>
<organism evidence="4 5">
    <name type="scientific">Aeromicrobium yanjiei</name>
    <dbReference type="NCBI Taxonomy" id="2662028"/>
    <lineage>
        <taxon>Bacteria</taxon>
        <taxon>Bacillati</taxon>
        <taxon>Actinomycetota</taxon>
        <taxon>Actinomycetes</taxon>
        <taxon>Propionibacteriales</taxon>
        <taxon>Nocardioidaceae</taxon>
        <taxon>Aeromicrobium</taxon>
    </lineage>
</organism>
<keyword evidence="2" id="KW-0378">Hydrolase</keyword>
<keyword evidence="5" id="KW-1185">Reference proteome</keyword>
<feature type="domain" description="Thioesterase" evidence="3">
    <location>
        <begin position="39"/>
        <end position="104"/>
    </location>
</feature>
<evidence type="ECO:0000259" key="3">
    <source>
        <dbReference type="Pfam" id="PF03061"/>
    </source>
</evidence>
<dbReference type="CDD" id="cd03443">
    <property type="entry name" value="PaaI_thioesterase"/>
    <property type="match status" value="1"/>
</dbReference>
<evidence type="ECO:0000313" key="4">
    <source>
        <dbReference type="EMBL" id="QGG43341.1"/>
    </source>
</evidence>
<dbReference type="NCBIfam" id="TIGR00369">
    <property type="entry name" value="unchar_dom_1"/>
    <property type="match status" value="1"/>
</dbReference>
<dbReference type="NCBIfam" id="TIGR02286">
    <property type="entry name" value="PaaD"/>
    <property type="match status" value="1"/>
</dbReference>
<name>A0A5Q2MN24_9ACTN</name>
<dbReference type="GO" id="GO:0016289">
    <property type="term" value="F:acyl-CoA hydrolase activity"/>
    <property type="evidence" value="ECO:0007669"/>
    <property type="project" value="UniProtKB-ARBA"/>
</dbReference>
<dbReference type="Proteomes" id="UP000392064">
    <property type="component" value="Chromosome"/>
</dbReference>
<sequence>MWAGDAASRSLGIELVRVGPGSSQVSMVVRPDMINGWDVCHGGFLASLADSAFALACNSHGEVTVAAGFDIVFLESARLGDTLVATASERSTHGRNGIYDVTVSRTLGEGPSMIAEFRGRSRALNRQIAR</sequence>
<evidence type="ECO:0000313" key="5">
    <source>
        <dbReference type="Proteomes" id="UP000392064"/>
    </source>
</evidence>
<proteinExistence type="inferred from homology"/>
<dbReference type="PANTHER" id="PTHR42856">
    <property type="entry name" value="ACYL-COENZYME A THIOESTERASE PAAI"/>
    <property type="match status" value="1"/>
</dbReference>
<evidence type="ECO:0000256" key="1">
    <source>
        <dbReference type="ARBA" id="ARBA00008324"/>
    </source>
</evidence>
<dbReference type="InterPro" id="IPR006683">
    <property type="entry name" value="Thioestr_dom"/>
</dbReference>
<dbReference type="InterPro" id="IPR052723">
    <property type="entry name" value="Acyl-CoA_thioesterase_PaaI"/>
</dbReference>